<dbReference type="OrthoDB" id="8607327at2"/>
<evidence type="ECO:0000256" key="1">
    <source>
        <dbReference type="SAM" id="SignalP"/>
    </source>
</evidence>
<dbReference type="EMBL" id="FNES01000001">
    <property type="protein sequence ID" value="SDI73592.1"/>
    <property type="molecule type" value="Genomic_DNA"/>
</dbReference>
<reference evidence="2 3" key="1">
    <citation type="submission" date="2016-10" db="EMBL/GenBank/DDBJ databases">
        <authorList>
            <person name="de Groot N.N."/>
        </authorList>
    </citation>
    <scope>NUCLEOTIDE SEQUENCE [LARGE SCALE GENOMIC DNA]</scope>
    <source>
        <strain evidence="2 3">CGMCC 1.6133</strain>
    </source>
</reference>
<protein>
    <recommendedName>
        <fullName evidence="4">Transferrin-binding protein B C-lobe/N-lobe beta barrel domain-containing protein</fullName>
    </recommendedName>
</protein>
<name>A0A1G8N062_9GAMM</name>
<evidence type="ECO:0000313" key="2">
    <source>
        <dbReference type="EMBL" id="SDI73592.1"/>
    </source>
</evidence>
<dbReference type="InterPro" id="IPR011250">
    <property type="entry name" value="OMP/PagP_B-barrel"/>
</dbReference>
<proteinExistence type="predicted"/>
<keyword evidence="1" id="KW-0732">Signal</keyword>
<dbReference type="RefSeq" id="WP_089682142.1">
    <property type="nucleotide sequence ID" value="NZ_FNES01000001.1"/>
</dbReference>
<evidence type="ECO:0000313" key="3">
    <source>
        <dbReference type="Proteomes" id="UP000198525"/>
    </source>
</evidence>
<feature type="chain" id="PRO_5011574846" description="Transferrin-binding protein B C-lobe/N-lobe beta barrel domain-containing protein" evidence="1">
    <location>
        <begin position="23"/>
        <end position="311"/>
    </location>
</feature>
<dbReference type="AlphaFoldDB" id="A0A1G8N062"/>
<organism evidence="2 3">
    <name type="scientific">Billgrantia gudaonensis</name>
    <dbReference type="NCBI Taxonomy" id="376427"/>
    <lineage>
        <taxon>Bacteria</taxon>
        <taxon>Pseudomonadati</taxon>
        <taxon>Pseudomonadota</taxon>
        <taxon>Gammaproteobacteria</taxon>
        <taxon>Oceanospirillales</taxon>
        <taxon>Halomonadaceae</taxon>
        <taxon>Billgrantia</taxon>
    </lineage>
</organism>
<keyword evidence="3" id="KW-1185">Reference proteome</keyword>
<evidence type="ECO:0008006" key="4">
    <source>
        <dbReference type="Google" id="ProtNLM"/>
    </source>
</evidence>
<dbReference type="InterPro" id="IPR054843">
    <property type="entry name" value="Slam_hemophilin_C"/>
</dbReference>
<dbReference type="SUPFAM" id="SSF56925">
    <property type="entry name" value="OMPA-like"/>
    <property type="match status" value="1"/>
</dbReference>
<feature type="signal peptide" evidence="1">
    <location>
        <begin position="1"/>
        <end position="22"/>
    </location>
</feature>
<dbReference type="STRING" id="376427.SAMN04487954_101183"/>
<dbReference type="NCBIfam" id="NF041636">
    <property type="entry name" value="slam_lipo"/>
    <property type="match status" value="1"/>
</dbReference>
<sequence length="311" mass="31244">MKAQLVLTSLLAAAIGATPALAADVAGGSSDPDNVETGGSTLFGSGDAGLKLAGSSAYIDLAGGPIAQSNNAISRGADGLGNYYLKGEDINFLAGLIMGDTKIAQVWKSDVAYNGSTTRINSVRQMIVPPSAVSSFMPNFGGLVIGQVDGSSVYFGEWSPKGSGYAAEDSTDLNMSSSERTVWYVGDDAVDSDSMPTAIDATYSVVGIQQTGVGSNLPGSPDVYTGTLAASYASGSGSLSGSIDRGTDTVDFTGTDILDNGTFTRASGSSQDIEGRFYNGAEALAGIYTGSSGAADDVAFGGSKTGGTITP</sequence>
<dbReference type="Proteomes" id="UP000198525">
    <property type="component" value="Unassembled WGS sequence"/>
</dbReference>
<gene>
    <name evidence="2" type="ORF">SAMN04487954_101183</name>
</gene>
<accession>A0A1G8N062</accession>